<keyword evidence="8" id="KW-0862">Zinc</keyword>
<evidence type="ECO:0000256" key="7">
    <source>
        <dbReference type="ARBA" id="ARBA00022786"/>
    </source>
</evidence>
<evidence type="ECO:0000256" key="9">
    <source>
        <dbReference type="ARBA" id="ARBA00023242"/>
    </source>
</evidence>
<name>V7BWL5_PHAVU</name>
<dbReference type="PANTHER" id="PTHR21330">
    <property type="entry name" value="E3 SUMO-PROTEIN LIGASE NSE2"/>
    <property type="match status" value="1"/>
</dbReference>
<dbReference type="GO" id="GO:0030915">
    <property type="term" value="C:Smc5-Smc6 complex"/>
    <property type="evidence" value="ECO:0007669"/>
    <property type="project" value="InterPro"/>
</dbReference>
<reference evidence="13" key="1">
    <citation type="journal article" date="2014" name="Nat. Genet.">
        <title>A reference genome for common bean and genome-wide analysis of dual domestications.</title>
        <authorList>
            <person name="Schmutz J."/>
            <person name="McClean P.E."/>
            <person name="Mamidi S."/>
            <person name="Wu G.A."/>
            <person name="Cannon S.B."/>
            <person name="Grimwood J."/>
            <person name="Jenkins J."/>
            <person name="Shu S."/>
            <person name="Song Q."/>
            <person name="Chavarro C."/>
            <person name="Torres-Torres M."/>
            <person name="Geffroy V."/>
            <person name="Moghaddam S.M."/>
            <person name="Gao D."/>
            <person name="Abernathy B."/>
            <person name="Barry K."/>
            <person name="Blair M."/>
            <person name="Brick M.A."/>
            <person name="Chovatia M."/>
            <person name="Gepts P."/>
            <person name="Goodstein D.M."/>
            <person name="Gonzales M."/>
            <person name="Hellsten U."/>
            <person name="Hyten D.L."/>
            <person name="Jia G."/>
            <person name="Kelly J.D."/>
            <person name="Kudrna D."/>
            <person name="Lee R."/>
            <person name="Richard M.M."/>
            <person name="Miklas P.N."/>
            <person name="Osorno J.M."/>
            <person name="Rodrigues J."/>
            <person name="Thareau V."/>
            <person name="Urrea C.A."/>
            <person name="Wang M."/>
            <person name="Yu Y."/>
            <person name="Zhang M."/>
            <person name="Wing R.A."/>
            <person name="Cregan P.B."/>
            <person name="Rokhsar D.S."/>
            <person name="Jackson S.A."/>
        </authorList>
    </citation>
    <scope>NUCLEOTIDE SEQUENCE [LARGE SCALE GENOMIC DNA]</scope>
    <source>
        <strain evidence="13">cv. G19833</strain>
    </source>
</reference>
<dbReference type="GO" id="GO:0061665">
    <property type="term" value="F:SUMO ligase activity"/>
    <property type="evidence" value="ECO:0007669"/>
    <property type="project" value="TreeGrafter"/>
</dbReference>
<keyword evidence="4" id="KW-0808">Transferase</keyword>
<evidence type="ECO:0000313" key="12">
    <source>
        <dbReference type="EMBL" id="ESW20956.1"/>
    </source>
</evidence>
<dbReference type="Gramene" id="ESW20956">
    <property type="protein sequence ID" value="ESW20956"/>
    <property type="gene ID" value="PHAVU_005G029100g"/>
</dbReference>
<evidence type="ECO:0000256" key="2">
    <source>
        <dbReference type="ARBA" id="ARBA00004718"/>
    </source>
</evidence>
<dbReference type="PANTHER" id="PTHR21330:SF1">
    <property type="entry name" value="E3 SUMO-PROTEIN LIGASE NSE2"/>
    <property type="match status" value="1"/>
</dbReference>
<dbReference type="Pfam" id="PF11789">
    <property type="entry name" value="zf-Nse"/>
    <property type="match status" value="1"/>
</dbReference>
<evidence type="ECO:0000313" key="13">
    <source>
        <dbReference type="Proteomes" id="UP000000226"/>
    </source>
</evidence>
<gene>
    <name evidence="12" type="ORF">PHAVU_005G029100g</name>
</gene>
<dbReference type="InterPro" id="IPR013083">
    <property type="entry name" value="Znf_RING/FYVE/PHD"/>
</dbReference>
<accession>V7BWL5</accession>
<dbReference type="OMA" id="VECKHIY"/>
<evidence type="ECO:0000259" key="11">
    <source>
        <dbReference type="PROSITE" id="PS51044"/>
    </source>
</evidence>
<keyword evidence="13" id="KW-1185">Reference proteome</keyword>
<dbReference type="Proteomes" id="UP000000226">
    <property type="component" value="Chromosome 5"/>
</dbReference>
<keyword evidence="6 10" id="KW-0863">Zinc-finger</keyword>
<dbReference type="InterPro" id="IPR004181">
    <property type="entry name" value="Znf_MIZ"/>
</dbReference>
<dbReference type="GO" id="GO:0005634">
    <property type="term" value="C:nucleus"/>
    <property type="evidence" value="ECO:0007669"/>
    <property type="project" value="UniProtKB-SubCell"/>
</dbReference>
<evidence type="ECO:0000256" key="4">
    <source>
        <dbReference type="ARBA" id="ARBA00022679"/>
    </source>
</evidence>
<dbReference type="Gene3D" id="3.30.40.10">
    <property type="entry name" value="Zinc/RING finger domain, C3HC4 (zinc finger)"/>
    <property type="match status" value="1"/>
</dbReference>
<dbReference type="GO" id="GO:0008270">
    <property type="term" value="F:zinc ion binding"/>
    <property type="evidence" value="ECO:0007669"/>
    <property type="project" value="UniProtKB-KW"/>
</dbReference>
<evidence type="ECO:0000256" key="10">
    <source>
        <dbReference type="PROSITE-ProRule" id="PRU00452"/>
    </source>
</evidence>
<keyword evidence="5" id="KW-0479">Metal-binding</keyword>
<proteinExistence type="inferred from homology"/>
<protein>
    <recommendedName>
        <fullName evidence="11">SP-RING-type domain-containing protein</fullName>
    </recommendedName>
</protein>
<keyword evidence="7" id="KW-0833">Ubl conjugation pathway</keyword>
<dbReference type="GO" id="GO:0000724">
    <property type="term" value="P:double-strand break repair via homologous recombination"/>
    <property type="evidence" value="ECO:0007669"/>
    <property type="project" value="InterPro"/>
</dbReference>
<dbReference type="EMBL" id="CM002292">
    <property type="protein sequence ID" value="ESW20956.1"/>
    <property type="molecule type" value="Genomic_DNA"/>
</dbReference>
<comment type="subcellular location">
    <subcellularLocation>
        <location evidence="1">Nucleus</location>
    </subcellularLocation>
</comment>
<dbReference type="eggNOG" id="KOG2979">
    <property type="taxonomic scope" value="Eukaryota"/>
</dbReference>
<sequence length="274" mass="31051">MSLEETLCSRELELFSFLPPKFPPSPRRMASTSHGSGGVAARMKNAASTFCSDSQPIIADIRKTVLLMKDIAVQLEEDNLPDKVKELEDAVIELVGLSELSVQFSSAVQVFTNRYQPGEEFTNFSKLFEDELSEFKAKQSSDLPKHPLIRQFKEAVWNVHHTGQPMPGEEQEDIVMTSTQSNILNVTCPLTGKPITELVEPVRSMECRHIYEKKVIMQYLKSKQQRGQCPISGCPKILQGDKLVQDPLLLIEIDEMRKMNKETEVEDYTMLNED</sequence>
<evidence type="ECO:0000256" key="1">
    <source>
        <dbReference type="ARBA" id="ARBA00004123"/>
    </source>
</evidence>
<comment type="pathway">
    <text evidence="2">Protein modification; protein sumoylation.</text>
</comment>
<comment type="similarity">
    <text evidence="3">Belongs to the NSE2 family.</text>
</comment>
<evidence type="ECO:0000256" key="3">
    <source>
        <dbReference type="ARBA" id="ARBA00008212"/>
    </source>
</evidence>
<dbReference type="CDD" id="cd16651">
    <property type="entry name" value="SPL-RING_NSE2"/>
    <property type="match status" value="1"/>
</dbReference>
<dbReference type="PROSITE" id="PS51044">
    <property type="entry name" value="ZF_SP_RING"/>
    <property type="match status" value="1"/>
</dbReference>
<dbReference type="OrthoDB" id="26899at2759"/>
<evidence type="ECO:0000256" key="5">
    <source>
        <dbReference type="ARBA" id="ARBA00022723"/>
    </source>
</evidence>
<dbReference type="GO" id="GO:0016925">
    <property type="term" value="P:protein sumoylation"/>
    <property type="evidence" value="ECO:0007669"/>
    <property type="project" value="UniProtKB-UniPathway"/>
</dbReference>
<dbReference type="UniPathway" id="UPA00886"/>
<dbReference type="AlphaFoldDB" id="V7BWL5"/>
<keyword evidence="9" id="KW-0539">Nucleus</keyword>
<dbReference type="SUPFAM" id="SSF57850">
    <property type="entry name" value="RING/U-box"/>
    <property type="match status" value="1"/>
</dbReference>
<dbReference type="STRING" id="3885.V7BWL5"/>
<dbReference type="InterPro" id="IPR026846">
    <property type="entry name" value="Nse2(Mms21)"/>
</dbReference>
<feature type="domain" description="SP-RING-type" evidence="11">
    <location>
        <begin position="170"/>
        <end position="258"/>
    </location>
</feature>
<organism evidence="12 13">
    <name type="scientific">Phaseolus vulgaris</name>
    <name type="common">Kidney bean</name>
    <name type="synonym">French bean</name>
    <dbReference type="NCBI Taxonomy" id="3885"/>
    <lineage>
        <taxon>Eukaryota</taxon>
        <taxon>Viridiplantae</taxon>
        <taxon>Streptophyta</taxon>
        <taxon>Embryophyta</taxon>
        <taxon>Tracheophyta</taxon>
        <taxon>Spermatophyta</taxon>
        <taxon>Magnoliopsida</taxon>
        <taxon>eudicotyledons</taxon>
        <taxon>Gunneridae</taxon>
        <taxon>Pentapetalae</taxon>
        <taxon>rosids</taxon>
        <taxon>fabids</taxon>
        <taxon>Fabales</taxon>
        <taxon>Fabaceae</taxon>
        <taxon>Papilionoideae</taxon>
        <taxon>50 kb inversion clade</taxon>
        <taxon>NPAAA clade</taxon>
        <taxon>indigoferoid/millettioid clade</taxon>
        <taxon>Phaseoleae</taxon>
        <taxon>Phaseolus</taxon>
    </lineage>
</organism>
<evidence type="ECO:0000256" key="8">
    <source>
        <dbReference type="ARBA" id="ARBA00022833"/>
    </source>
</evidence>
<evidence type="ECO:0000256" key="6">
    <source>
        <dbReference type="ARBA" id="ARBA00022771"/>
    </source>
</evidence>